<dbReference type="InterPro" id="IPR050707">
    <property type="entry name" value="HTH_MetabolicPath_Reg"/>
</dbReference>
<feature type="domain" description="HTH iclR-type" evidence="4">
    <location>
        <begin position="5"/>
        <end position="67"/>
    </location>
</feature>
<dbReference type="PROSITE" id="PS51077">
    <property type="entry name" value="HTH_ICLR"/>
    <property type="match status" value="1"/>
</dbReference>
<name>A0A0D4C0P5_9MICC</name>
<keyword evidence="2" id="KW-0238">DNA-binding</keyword>
<dbReference type="STRING" id="1618207.UM93_12695"/>
<dbReference type="InterPro" id="IPR014757">
    <property type="entry name" value="Tscrpt_reg_IclR_C"/>
</dbReference>
<dbReference type="AlphaFoldDB" id="A0A0D4C0P5"/>
<feature type="domain" description="IclR-ED" evidence="5">
    <location>
        <begin position="68"/>
        <end position="251"/>
    </location>
</feature>
<evidence type="ECO:0000313" key="7">
    <source>
        <dbReference type="Proteomes" id="UP000061839"/>
    </source>
</evidence>
<dbReference type="SUPFAM" id="SSF55781">
    <property type="entry name" value="GAF domain-like"/>
    <property type="match status" value="1"/>
</dbReference>
<keyword evidence="7" id="KW-1185">Reference proteome</keyword>
<dbReference type="KEGG" id="ari:UM93_12695"/>
<dbReference type="InterPro" id="IPR005471">
    <property type="entry name" value="Tscrpt_reg_IclR_N"/>
</dbReference>
<dbReference type="EMBL" id="CP011005">
    <property type="protein sequence ID" value="AJT42148.1"/>
    <property type="molecule type" value="Genomic_DNA"/>
</dbReference>
<dbReference type="GO" id="GO:0045892">
    <property type="term" value="P:negative regulation of DNA-templated transcription"/>
    <property type="evidence" value="ECO:0007669"/>
    <property type="project" value="TreeGrafter"/>
</dbReference>
<evidence type="ECO:0000256" key="1">
    <source>
        <dbReference type="ARBA" id="ARBA00023015"/>
    </source>
</evidence>
<dbReference type="GO" id="GO:0003700">
    <property type="term" value="F:DNA-binding transcription factor activity"/>
    <property type="evidence" value="ECO:0007669"/>
    <property type="project" value="TreeGrafter"/>
</dbReference>
<evidence type="ECO:0000259" key="5">
    <source>
        <dbReference type="PROSITE" id="PS51078"/>
    </source>
</evidence>
<keyword evidence="1" id="KW-0805">Transcription regulation</keyword>
<dbReference type="InterPro" id="IPR036388">
    <property type="entry name" value="WH-like_DNA-bd_sf"/>
</dbReference>
<gene>
    <name evidence="6" type="ORF">UM93_12695</name>
</gene>
<dbReference type="PANTHER" id="PTHR30136:SF24">
    <property type="entry name" value="HTH-TYPE TRANSCRIPTIONAL REPRESSOR ALLR"/>
    <property type="match status" value="1"/>
</dbReference>
<dbReference type="PROSITE" id="PS51078">
    <property type="entry name" value="ICLR_ED"/>
    <property type="match status" value="1"/>
</dbReference>
<dbReference type="Proteomes" id="UP000061839">
    <property type="component" value="Chromosome"/>
</dbReference>
<evidence type="ECO:0000313" key="6">
    <source>
        <dbReference type="EMBL" id="AJT42148.1"/>
    </source>
</evidence>
<dbReference type="Gene3D" id="1.10.10.10">
    <property type="entry name" value="Winged helix-like DNA-binding domain superfamily/Winged helix DNA-binding domain"/>
    <property type="match status" value="1"/>
</dbReference>
<dbReference type="PANTHER" id="PTHR30136">
    <property type="entry name" value="HELIX-TURN-HELIX TRANSCRIPTIONAL REGULATOR, ICLR FAMILY"/>
    <property type="match status" value="1"/>
</dbReference>
<reference evidence="6 7" key="1">
    <citation type="journal article" date="2015" name="Genome Announc.">
        <title>Complete Genome Sequencing of Protease-Producing Novel Arthrobacter sp. Strain IHBB 11108 Using PacBio Single-Molecule Real-Time Sequencing Technology.</title>
        <authorList>
            <person name="Kiran S."/>
            <person name="Swarnkar M.K."/>
            <person name="Pal M."/>
            <person name="Thakur R."/>
            <person name="Tewari R."/>
            <person name="Singh A.K."/>
            <person name="Gulati A."/>
        </authorList>
    </citation>
    <scope>NUCLEOTIDE SEQUENCE [LARGE SCALE GENOMIC DNA]</scope>
    <source>
        <strain evidence="6 7">IHBB 11108</strain>
    </source>
</reference>
<evidence type="ECO:0000256" key="2">
    <source>
        <dbReference type="ARBA" id="ARBA00023125"/>
    </source>
</evidence>
<evidence type="ECO:0000256" key="3">
    <source>
        <dbReference type="ARBA" id="ARBA00023163"/>
    </source>
</evidence>
<evidence type="ECO:0000259" key="4">
    <source>
        <dbReference type="PROSITE" id="PS51077"/>
    </source>
</evidence>
<dbReference type="GO" id="GO:0003677">
    <property type="term" value="F:DNA binding"/>
    <property type="evidence" value="ECO:0007669"/>
    <property type="project" value="UniProtKB-KW"/>
</dbReference>
<organism evidence="6 7">
    <name type="scientific">Psychromicrobium lacuslunae</name>
    <dbReference type="NCBI Taxonomy" id="1618207"/>
    <lineage>
        <taxon>Bacteria</taxon>
        <taxon>Bacillati</taxon>
        <taxon>Actinomycetota</taxon>
        <taxon>Actinomycetes</taxon>
        <taxon>Micrococcales</taxon>
        <taxon>Micrococcaceae</taxon>
        <taxon>Psychromicrobium</taxon>
    </lineage>
</organism>
<dbReference type="Pfam" id="PF09339">
    <property type="entry name" value="HTH_IclR"/>
    <property type="match status" value="1"/>
</dbReference>
<dbReference type="HOGENOM" id="CLU_062618_6_0_11"/>
<sequence>MPVSTASVVTAIRVLESLSELQPVGLSALARQLNASKATVLRMLSTLSELGWVTQSSGVEASWSMTFHAYAVVARNGTVSSLREIALGPMNGLQLDTTETIHLAVPDGQELVVIERLDTSHVLRAFLALGTRVPMHASGTGLAFLAASEDSFITDYLSRPLENISGRSITTEAALWVEINQIRERGYSINEEGLSTGITSVGAAVIGGNSKLPIACVSISGPSNRITSDKFEEYGRAVASAAQEIGRQASTSRLG</sequence>
<dbReference type="SMART" id="SM00346">
    <property type="entry name" value="HTH_ICLR"/>
    <property type="match status" value="1"/>
</dbReference>
<protein>
    <submittedName>
        <fullName evidence="6">IclR family transcriptional regulator</fullName>
    </submittedName>
</protein>
<keyword evidence="3" id="KW-0804">Transcription</keyword>
<dbReference type="PATRIC" id="fig|1618207.4.peg.2573"/>
<dbReference type="Pfam" id="PF01614">
    <property type="entry name" value="IclR_C"/>
    <property type="match status" value="1"/>
</dbReference>
<dbReference type="InterPro" id="IPR036390">
    <property type="entry name" value="WH_DNA-bd_sf"/>
</dbReference>
<dbReference type="Gene3D" id="3.30.450.40">
    <property type="match status" value="1"/>
</dbReference>
<dbReference type="InterPro" id="IPR029016">
    <property type="entry name" value="GAF-like_dom_sf"/>
</dbReference>
<proteinExistence type="predicted"/>
<accession>A0A0D4C0P5</accession>
<dbReference type="SUPFAM" id="SSF46785">
    <property type="entry name" value="Winged helix' DNA-binding domain"/>
    <property type="match status" value="1"/>
</dbReference>